<evidence type="ECO:0000256" key="1">
    <source>
        <dbReference type="SAM" id="Coils"/>
    </source>
</evidence>
<keyword evidence="4" id="KW-1185">Reference proteome</keyword>
<name>A0ABD6AXP9_9EURY</name>
<dbReference type="PANTHER" id="PTHR43941:SF1">
    <property type="entry name" value="STRUCTURAL MAINTENANCE OF CHROMOSOMES PROTEIN 2"/>
    <property type="match status" value="1"/>
</dbReference>
<gene>
    <name evidence="3" type="ORF">ACFSBT_13840</name>
</gene>
<dbReference type="AlphaFoldDB" id="A0ABD6AXP9"/>
<dbReference type="PANTHER" id="PTHR43941">
    <property type="entry name" value="STRUCTURAL MAINTENANCE OF CHROMOSOMES PROTEIN 2"/>
    <property type="match status" value="1"/>
</dbReference>
<dbReference type="Proteomes" id="UP001597187">
    <property type="component" value="Unassembled WGS sequence"/>
</dbReference>
<evidence type="ECO:0000256" key="2">
    <source>
        <dbReference type="SAM" id="MobiDB-lite"/>
    </source>
</evidence>
<dbReference type="InterPro" id="IPR027417">
    <property type="entry name" value="P-loop_NTPase"/>
</dbReference>
<comment type="caution">
    <text evidence="3">The sequence shown here is derived from an EMBL/GenBank/DDBJ whole genome shotgun (WGS) entry which is preliminary data.</text>
</comment>
<dbReference type="NCBIfam" id="NF045487">
    <property type="entry name" value="ASRP"/>
    <property type="match status" value="1"/>
</dbReference>
<protein>
    <submittedName>
        <fullName evidence="3">Archaea-specific SMC-related protein</fullName>
    </submittedName>
</protein>
<dbReference type="SUPFAM" id="SSF52540">
    <property type="entry name" value="P-loop containing nucleoside triphosphate hydrolases"/>
    <property type="match status" value="1"/>
</dbReference>
<evidence type="ECO:0000313" key="3">
    <source>
        <dbReference type="EMBL" id="MFD1514359.1"/>
    </source>
</evidence>
<dbReference type="EMBL" id="JBHUDC010000007">
    <property type="protein sequence ID" value="MFD1514359.1"/>
    <property type="molecule type" value="Genomic_DNA"/>
</dbReference>
<proteinExistence type="predicted"/>
<reference evidence="3 4" key="1">
    <citation type="journal article" date="2019" name="Int. J. Syst. Evol. Microbiol.">
        <title>The Global Catalogue of Microorganisms (GCM) 10K type strain sequencing project: providing services to taxonomists for standard genome sequencing and annotation.</title>
        <authorList>
            <consortium name="The Broad Institute Genomics Platform"/>
            <consortium name="The Broad Institute Genome Sequencing Center for Infectious Disease"/>
            <person name="Wu L."/>
            <person name="Ma J."/>
        </authorList>
    </citation>
    <scope>NUCLEOTIDE SEQUENCE [LARGE SCALE GENOMIC DNA]</scope>
    <source>
        <strain evidence="3 4">CGMCC 1.12563</strain>
    </source>
</reference>
<keyword evidence="1" id="KW-0175">Coiled coil</keyword>
<evidence type="ECO:0000313" key="4">
    <source>
        <dbReference type="Proteomes" id="UP001597187"/>
    </source>
</evidence>
<sequence length="614" mass="69195">MTTLEISISNVGGIDTLETSFESGTSIVAAPNASNKTSLLKAIAFGIGADDVPVRSGASTAEVTLTIGEKSVTRTAKRHGVGTRLSGTPWLDDEEVRAQFSTVAALLEFNDLRTAVRSDGDVESVLKSPIDFDGLENRRATLLEEKRSMSRERETLADADERLDDALEERAAARERQSDLEERLAELEREREPTTGDERSEALRDRRTELRNERDQLRERIDATEAAIERYEDERATLEEDIDRLRADHEATDLQALREERSELQSELERLRDRVDILQSVLTANREMQHSDFAGVLGSHHGLDGDEVTCWTCGQAASVEAIEETLDDLQSLVADSKAEVRSRQPAVEEVDEALQAARRTESELDRLRAERRSLDERIAERETSLETQRDRLEALQTDLTDVTEELDELHRERADTDADIADAIEDARVDHQTLDRELDRLDTAVENRRADVERRDELDDRLDDLSEEIRSVTERIETMEQRLRAQFNDAMDDLLAALDFDRVQRVWLDGEFDIVVARDVDGTVQQDSVGNLAESERELIGLVLGLAGYLAYDLAERVPVLLLDSLGALDNERVARLVEYFRDGPEFLVAAVHPDTADALDRDQIDLLRSPTLR</sequence>
<feature type="region of interest" description="Disordered" evidence="2">
    <location>
        <begin position="170"/>
        <end position="207"/>
    </location>
</feature>
<accession>A0ABD6AXP9</accession>
<organism evidence="3 4">
    <name type="scientific">Halomarina rubra</name>
    <dbReference type="NCBI Taxonomy" id="2071873"/>
    <lineage>
        <taxon>Archaea</taxon>
        <taxon>Methanobacteriati</taxon>
        <taxon>Methanobacteriota</taxon>
        <taxon>Stenosarchaea group</taxon>
        <taxon>Halobacteria</taxon>
        <taxon>Halobacteriales</taxon>
        <taxon>Natronomonadaceae</taxon>
        <taxon>Halomarina</taxon>
    </lineage>
</organism>
<feature type="coiled-coil region" evidence="1">
    <location>
        <begin position="319"/>
        <end position="489"/>
    </location>
</feature>
<dbReference type="Gene3D" id="3.40.50.300">
    <property type="entry name" value="P-loop containing nucleotide triphosphate hydrolases"/>
    <property type="match status" value="2"/>
</dbReference>
<dbReference type="RefSeq" id="WP_250874328.1">
    <property type="nucleotide sequence ID" value="NZ_JALXFV010000007.1"/>
</dbReference>